<evidence type="ECO:0000256" key="6">
    <source>
        <dbReference type="ARBA" id="ARBA00022691"/>
    </source>
</evidence>
<dbReference type="EnsemblMetazoa" id="tetur04g06610.1">
    <property type="protein sequence ID" value="tetur04g06610.1"/>
    <property type="gene ID" value="tetur04g06610"/>
</dbReference>
<dbReference type="EC" id="2.1.1.77" evidence="8"/>
<keyword evidence="4 8" id="KW-0489">Methyltransferase</keyword>
<dbReference type="EMBL" id="CAEY01001369">
    <property type="status" value="NOT_ANNOTATED_CDS"/>
    <property type="molecule type" value="Genomic_DNA"/>
</dbReference>
<dbReference type="NCBIfam" id="TIGR00080">
    <property type="entry name" value="pimt"/>
    <property type="match status" value="1"/>
</dbReference>
<reference evidence="9" key="2">
    <citation type="submission" date="2015-06" db="UniProtKB">
        <authorList>
            <consortium name="EnsemblMetazoa"/>
        </authorList>
    </citation>
    <scope>IDENTIFICATION</scope>
</reference>
<dbReference type="STRING" id="32264.T1K2X2"/>
<dbReference type="SUPFAM" id="SSF53335">
    <property type="entry name" value="S-adenosyl-L-methionine-dependent methyltransferases"/>
    <property type="match status" value="1"/>
</dbReference>
<keyword evidence="5 8" id="KW-0808">Transferase</keyword>
<sequence>MAWRSHGRDNADMVHNLKKNGIIKSERVESAMLAIDRANYCKQNSYTDAPQKIGYAVTISAPHMHAHTLELLKDHLVEGANALDVGSGSGYLTACMAIMVGASGKVYGIDHIPELVEQSKRNIEKDSPDLLKTERVTLVVGDGRKGYAPGAPYDAIHVGAAAPILPKDLVAQLKPGGRLIIPVGPEHEGQKLEQLDKSPDGTVTRSTIMDVLFVPLTDREAQWPCK</sequence>
<evidence type="ECO:0000256" key="5">
    <source>
        <dbReference type="ARBA" id="ARBA00022679"/>
    </source>
</evidence>
<organism evidence="9 10">
    <name type="scientific">Tetranychus urticae</name>
    <name type="common">Two-spotted spider mite</name>
    <dbReference type="NCBI Taxonomy" id="32264"/>
    <lineage>
        <taxon>Eukaryota</taxon>
        <taxon>Metazoa</taxon>
        <taxon>Ecdysozoa</taxon>
        <taxon>Arthropoda</taxon>
        <taxon>Chelicerata</taxon>
        <taxon>Arachnida</taxon>
        <taxon>Acari</taxon>
        <taxon>Acariformes</taxon>
        <taxon>Trombidiformes</taxon>
        <taxon>Prostigmata</taxon>
        <taxon>Eleutherengona</taxon>
        <taxon>Raphignathae</taxon>
        <taxon>Tetranychoidea</taxon>
        <taxon>Tetranychidae</taxon>
        <taxon>Tetranychus</taxon>
    </lineage>
</organism>
<keyword evidence="3" id="KW-0963">Cytoplasm</keyword>
<dbReference type="FunFam" id="3.40.50.150:FF:000027">
    <property type="entry name" value="Protein-L-isoaspartate O-methyltransferase"/>
    <property type="match status" value="1"/>
</dbReference>
<comment type="subcellular location">
    <subcellularLocation>
        <location evidence="1">Cytoplasm</location>
    </subcellularLocation>
</comment>
<evidence type="ECO:0000256" key="3">
    <source>
        <dbReference type="ARBA" id="ARBA00022490"/>
    </source>
</evidence>
<dbReference type="PANTHER" id="PTHR11579:SF0">
    <property type="entry name" value="PROTEIN-L-ISOASPARTATE(D-ASPARTATE) O-METHYLTRANSFERASE"/>
    <property type="match status" value="1"/>
</dbReference>
<gene>
    <name evidence="9" type="primary">107359745</name>
</gene>
<dbReference type="PANTHER" id="PTHR11579">
    <property type="entry name" value="PROTEIN-L-ISOASPARTATE O-METHYLTRANSFERASE"/>
    <property type="match status" value="1"/>
</dbReference>
<dbReference type="Proteomes" id="UP000015104">
    <property type="component" value="Unassembled WGS sequence"/>
</dbReference>
<dbReference type="InterPro" id="IPR029063">
    <property type="entry name" value="SAM-dependent_MTases_sf"/>
</dbReference>
<dbReference type="KEGG" id="tut:107359745"/>
<keyword evidence="10" id="KW-1185">Reference proteome</keyword>
<dbReference type="OrthoDB" id="73890at2759"/>
<dbReference type="Pfam" id="PF01135">
    <property type="entry name" value="PCMT"/>
    <property type="match status" value="1"/>
</dbReference>
<dbReference type="GO" id="GO:0005737">
    <property type="term" value="C:cytoplasm"/>
    <property type="evidence" value="ECO:0007669"/>
    <property type="project" value="UniProtKB-SubCell"/>
</dbReference>
<accession>T1K2X2</accession>
<proteinExistence type="inferred from homology"/>
<evidence type="ECO:0000256" key="7">
    <source>
        <dbReference type="ARBA" id="ARBA00035815"/>
    </source>
</evidence>
<reference evidence="10" key="1">
    <citation type="submission" date="2011-08" db="EMBL/GenBank/DDBJ databases">
        <authorList>
            <person name="Rombauts S."/>
        </authorList>
    </citation>
    <scope>NUCLEOTIDE SEQUENCE</scope>
    <source>
        <strain evidence="10">London</strain>
    </source>
</reference>
<dbReference type="GO" id="GO:0004719">
    <property type="term" value="F:protein-L-isoaspartate (D-aspartate) O-methyltransferase activity"/>
    <property type="evidence" value="ECO:0007669"/>
    <property type="project" value="UniProtKB-UniRule"/>
</dbReference>
<evidence type="ECO:0000313" key="9">
    <source>
        <dbReference type="EnsemblMetazoa" id="tetur04g06610.1"/>
    </source>
</evidence>
<dbReference type="PROSITE" id="PS01279">
    <property type="entry name" value="PCMT"/>
    <property type="match status" value="1"/>
</dbReference>
<comment type="catalytic activity">
    <reaction evidence="7">
        <text>[protein]-L-isoaspartate + S-adenosyl-L-methionine = [protein]-L-isoaspartate alpha-methyl ester + S-adenosyl-L-homocysteine</text>
        <dbReference type="Rhea" id="RHEA:12705"/>
        <dbReference type="Rhea" id="RHEA-COMP:12143"/>
        <dbReference type="Rhea" id="RHEA-COMP:12144"/>
        <dbReference type="ChEBI" id="CHEBI:57856"/>
        <dbReference type="ChEBI" id="CHEBI:59789"/>
        <dbReference type="ChEBI" id="CHEBI:90596"/>
        <dbReference type="ChEBI" id="CHEBI:90598"/>
        <dbReference type="EC" id="2.1.1.77"/>
    </reaction>
    <physiologicalReaction direction="left-to-right" evidence="7">
        <dbReference type="Rhea" id="RHEA:12706"/>
    </physiologicalReaction>
</comment>
<comment type="similarity">
    <text evidence="2 8">Belongs to the methyltransferase superfamily. L-isoaspartyl/D-aspartyl protein methyltransferase family.</text>
</comment>
<dbReference type="GO" id="GO:0032259">
    <property type="term" value="P:methylation"/>
    <property type="evidence" value="ECO:0007669"/>
    <property type="project" value="UniProtKB-KW"/>
</dbReference>
<evidence type="ECO:0000256" key="2">
    <source>
        <dbReference type="ARBA" id="ARBA00005369"/>
    </source>
</evidence>
<evidence type="ECO:0000256" key="4">
    <source>
        <dbReference type="ARBA" id="ARBA00022603"/>
    </source>
</evidence>
<name>T1K2X2_TETUR</name>
<dbReference type="AlphaFoldDB" id="T1K2X2"/>
<evidence type="ECO:0000256" key="1">
    <source>
        <dbReference type="ARBA" id="ARBA00004496"/>
    </source>
</evidence>
<dbReference type="InterPro" id="IPR000682">
    <property type="entry name" value="PCMT"/>
</dbReference>
<dbReference type="OMA" id="FWPCNSS"/>
<dbReference type="CDD" id="cd02440">
    <property type="entry name" value="AdoMet_MTases"/>
    <property type="match status" value="1"/>
</dbReference>
<keyword evidence="6 8" id="KW-0949">S-adenosyl-L-methionine</keyword>
<protein>
    <recommendedName>
        <fullName evidence="8">Protein-L-isoaspartate O-methyltransferase</fullName>
        <ecNumber evidence="8">2.1.1.77</ecNumber>
    </recommendedName>
</protein>
<evidence type="ECO:0000313" key="10">
    <source>
        <dbReference type="Proteomes" id="UP000015104"/>
    </source>
</evidence>
<evidence type="ECO:0000256" key="8">
    <source>
        <dbReference type="RuleBase" id="RU003802"/>
    </source>
</evidence>
<dbReference type="eggNOG" id="KOG1661">
    <property type="taxonomic scope" value="Eukaryota"/>
</dbReference>
<dbReference type="Gene3D" id="3.40.50.150">
    <property type="entry name" value="Vaccinia Virus protein VP39"/>
    <property type="match status" value="1"/>
</dbReference>
<dbReference type="HOGENOM" id="CLU_055432_0_4_1"/>